<dbReference type="Gene3D" id="3.40.630.30">
    <property type="match status" value="1"/>
</dbReference>
<dbReference type="EMBL" id="QLLR01000040">
    <property type="protein sequence ID" value="RAJ22189.1"/>
    <property type="molecule type" value="Genomic_DNA"/>
</dbReference>
<name>A0A327RZI8_9SPHI</name>
<dbReference type="Proteomes" id="UP000249754">
    <property type="component" value="Unassembled WGS sequence"/>
</dbReference>
<feature type="domain" description="N-acetyltransferase" evidence="1">
    <location>
        <begin position="17"/>
        <end position="173"/>
    </location>
</feature>
<accession>A0A327RZI8</accession>
<evidence type="ECO:0000313" key="2">
    <source>
        <dbReference type="EMBL" id="RAJ22189.1"/>
    </source>
</evidence>
<dbReference type="PANTHER" id="PTHR43792">
    <property type="entry name" value="GNAT FAMILY, PUTATIVE (AFU_ORTHOLOGUE AFUA_3G00765)-RELATED-RELATED"/>
    <property type="match status" value="1"/>
</dbReference>
<gene>
    <name evidence="2" type="ORF">LY11_04881</name>
</gene>
<dbReference type="STRING" id="188932.AY601_2341"/>
<dbReference type="PANTHER" id="PTHR43792:SF1">
    <property type="entry name" value="N-ACETYLTRANSFERASE DOMAIN-CONTAINING PROTEIN"/>
    <property type="match status" value="1"/>
</dbReference>
<proteinExistence type="predicted"/>
<sequence length="182" mass="21076">MLEINFNPFPVLESERLVLRKITDADVDEVFAIRSDAQTMKYIPRPLAKTKEDALEHINVVNKAVEDNVAINWGISFKDDPKLLGMICLIRMQPENYRTETGYILHPDYHRKGIISEAFATVIDYAFNVLKFHSLEAVIDPDNLASEQLLIKHNFVKEGHFKENCFYEGKFLDSVIYSRINR</sequence>
<dbReference type="Pfam" id="PF13302">
    <property type="entry name" value="Acetyltransf_3"/>
    <property type="match status" value="1"/>
</dbReference>
<dbReference type="AlphaFoldDB" id="A0A327RZI8"/>
<reference evidence="2 3" key="1">
    <citation type="submission" date="2018-06" db="EMBL/GenBank/DDBJ databases">
        <title>Genomic Encyclopedia of Archaeal and Bacterial Type Strains, Phase II (KMG-II): from individual species to whole genera.</title>
        <authorList>
            <person name="Goeker M."/>
        </authorList>
    </citation>
    <scope>NUCLEOTIDE SEQUENCE [LARGE SCALE GENOMIC DNA]</scope>
    <source>
        <strain evidence="2 3">DSM 14825</strain>
    </source>
</reference>
<organism evidence="2 3">
    <name type="scientific">Pedobacter cryoconitis</name>
    <dbReference type="NCBI Taxonomy" id="188932"/>
    <lineage>
        <taxon>Bacteria</taxon>
        <taxon>Pseudomonadati</taxon>
        <taxon>Bacteroidota</taxon>
        <taxon>Sphingobacteriia</taxon>
        <taxon>Sphingobacteriales</taxon>
        <taxon>Sphingobacteriaceae</taxon>
        <taxon>Pedobacter</taxon>
    </lineage>
</organism>
<dbReference type="InterPro" id="IPR016181">
    <property type="entry name" value="Acyl_CoA_acyltransferase"/>
</dbReference>
<dbReference type="InterPro" id="IPR051531">
    <property type="entry name" value="N-acetyltransferase"/>
</dbReference>
<dbReference type="GO" id="GO:0016747">
    <property type="term" value="F:acyltransferase activity, transferring groups other than amino-acyl groups"/>
    <property type="evidence" value="ECO:0007669"/>
    <property type="project" value="InterPro"/>
</dbReference>
<keyword evidence="2" id="KW-0808">Transferase</keyword>
<dbReference type="SUPFAM" id="SSF55729">
    <property type="entry name" value="Acyl-CoA N-acyltransferases (Nat)"/>
    <property type="match status" value="1"/>
</dbReference>
<dbReference type="InterPro" id="IPR000182">
    <property type="entry name" value="GNAT_dom"/>
</dbReference>
<dbReference type="CDD" id="cd04301">
    <property type="entry name" value="NAT_SF"/>
    <property type="match status" value="1"/>
</dbReference>
<evidence type="ECO:0000259" key="1">
    <source>
        <dbReference type="PROSITE" id="PS51186"/>
    </source>
</evidence>
<dbReference type="OrthoDB" id="9811523at2"/>
<protein>
    <submittedName>
        <fullName evidence="2">Ribosomal-protein-alanine N-acetyltransferase</fullName>
    </submittedName>
</protein>
<comment type="caution">
    <text evidence="2">The sequence shown here is derived from an EMBL/GenBank/DDBJ whole genome shotgun (WGS) entry which is preliminary data.</text>
</comment>
<evidence type="ECO:0000313" key="3">
    <source>
        <dbReference type="Proteomes" id="UP000249754"/>
    </source>
</evidence>
<dbReference type="PROSITE" id="PS51186">
    <property type="entry name" value="GNAT"/>
    <property type="match status" value="1"/>
</dbReference>